<evidence type="ECO:0000259" key="2">
    <source>
        <dbReference type="Pfam" id="PF03992"/>
    </source>
</evidence>
<keyword evidence="4" id="KW-1185">Reference proteome</keyword>
<dbReference type="EMBL" id="PQXH01000056">
    <property type="protein sequence ID" value="TGO14231.1"/>
    <property type="molecule type" value="Genomic_DNA"/>
</dbReference>
<feature type="compositionally biased region" description="Acidic residues" evidence="1">
    <location>
        <begin position="239"/>
        <end position="255"/>
    </location>
</feature>
<dbReference type="Gene3D" id="3.30.70.100">
    <property type="match status" value="1"/>
</dbReference>
<evidence type="ECO:0000313" key="3">
    <source>
        <dbReference type="EMBL" id="TGO14231.1"/>
    </source>
</evidence>
<feature type="region of interest" description="Disordered" evidence="1">
    <location>
        <begin position="233"/>
        <end position="265"/>
    </location>
</feature>
<reference evidence="3 4" key="1">
    <citation type="submission" date="2017-12" db="EMBL/GenBank/DDBJ databases">
        <title>Comparative genomics of Botrytis spp.</title>
        <authorList>
            <person name="Valero-Jimenez C.A."/>
            <person name="Tapia P."/>
            <person name="Veloso J."/>
            <person name="Silva-Moreno E."/>
            <person name="Staats M."/>
            <person name="Valdes J.H."/>
            <person name="Van Kan J.A.L."/>
        </authorList>
    </citation>
    <scope>NUCLEOTIDE SEQUENCE [LARGE SCALE GENOMIC DNA]</scope>
    <source>
        <strain evidence="3 4">Bt9001</strain>
    </source>
</reference>
<sequence length="593" mass="65803">MSQKFIIKDPHLQVQSWTRCKLPIDVPLPETVSKNRIEDLPEIWHESLAGLMNAPGFLNSRCARNTVNLQEVLFAIEWEDDASFKAFLESPAYPLYLRGFGIHDSHIPNAMVSLFPSFDVCTFSPGARVTVFTYSFAHPATEQNRQDMMHAQGLRFRRRIGKLGIHCQRAWIREPQLGDDGQLVENGVVLQAWPNTEPPVYFEAVDQDENARDNLRKQVGRINPINMEEITWNVAKVENEDEDEDENEDRDEDRDEDGKDKKVNMKDSASDKVYKILYTDPFDRDKNGSDKCNKSSAILLLPTSLRLLCDCDLDSGTYTLAPFGYWTADSFDRASDLDSAYTSSVDADISSYLADWFPETVTVTPVSTTTLPDVTVTVTPTPTADCSFWDDGFFFLFEVYNINGWATSDNGAGLREQETGCGALTGWDWHAAEGGGYASVYFNLPTILTAGCVERAVVTAGGPKLSCQGEGVPGLRKNKIRKRDMTIQKASFKAPSNTPTYTSDVSASHTYRPEYWNSTIPTALVNEPDGHGVVKNWMTPTPDNKTSAYTMYAVVYPTAYIASNITSATSNISSTASNPSSTQSSGNSTLPGK</sequence>
<name>A0A4Z1EYD6_9HELO</name>
<dbReference type="OrthoDB" id="3551656at2759"/>
<dbReference type="SUPFAM" id="SSF54909">
    <property type="entry name" value="Dimeric alpha+beta barrel"/>
    <property type="match status" value="1"/>
</dbReference>
<dbReference type="AlphaFoldDB" id="A0A4Z1EYD6"/>
<organism evidence="3 4">
    <name type="scientific">Botrytis tulipae</name>
    <dbReference type="NCBI Taxonomy" id="87230"/>
    <lineage>
        <taxon>Eukaryota</taxon>
        <taxon>Fungi</taxon>
        <taxon>Dikarya</taxon>
        <taxon>Ascomycota</taxon>
        <taxon>Pezizomycotina</taxon>
        <taxon>Leotiomycetes</taxon>
        <taxon>Helotiales</taxon>
        <taxon>Sclerotiniaceae</taxon>
        <taxon>Botrytis</taxon>
    </lineage>
</organism>
<feature type="domain" description="ABM" evidence="2">
    <location>
        <begin position="34"/>
        <end position="93"/>
    </location>
</feature>
<evidence type="ECO:0000256" key="1">
    <source>
        <dbReference type="SAM" id="MobiDB-lite"/>
    </source>
</evidence>
<dbReference type="InterPro" id="IPR011008">
    <property type="entry name" value="Dimeric_a/b-barrel"/>
</dbReference>
<dbReference type="Pfam" id="PF03992">
    <property type="entry name" value="ABM"/>
    <property type="match status" value="1"/>
</dbReference>
<evidence type="ECO:0000313" key="4">
    <source>
        <dbReference type="Proteomes" id="UP000297777"/>
    </source>
</evidence>
<proteinExistence type="predicted"/>
<dbReference type="Proteomes" id="UP000297777">
    <property type="component" value="Unassembled WGS sequence"/>
</dbReference>
<accession>A0A4Z1EYD6</accession>
<feature type="region of interest" description="Disordered" evidence="1">
    <location>
        <begin position="571"/>
        <end position="593"/>
    </location>
</feature>
<gene>
    <name evidence="3" type="ORF">BTUL_0056g00400</name>
</gene>
<dbReference type="InterPro" id="IPR007138">
    <property type="entry name" value="ABM_dom"/>
</dbReference>
<comment type="caution">
    <text evidence="3">The sequence shown here is derived from an EMBL/GenBank/DDBJ whole genome shotgun (WGS) entry which is preliminary data.</text>
</comment>
<feature type="compositionally biased region" description="Basic and acidic residues" evidence="1">
    <location>
        <begin position="256"/>
        <end position="265"/>
    </location>
</feature>
<protein>
    <recommendedName>
        <fullName evidence="2">ABM domain-containing protein</fullName>
    </recommendedName>
</protein>